<feature type="region of interest" description="Disordered" evidence="8">
    <location>
        <begin position="334"/>
        <end position="384"/>
    </location>
</feature>
<dbReference type="Gene3D" id="2.40.50.100">
    <property type="match status" value="1"/>
</dbReference>
<feature type="compositionally biased region" description="Polar residues" evidence="8">
    <location>
        <begin position="220"/>
        <end position="230"/>
    </location>
</feature>
<dbReference type="EC" id="2.3.1.-" evidence="7"/>
<evidence type="ECO:0000256" key="8">
    <source>
        <dbReference type="SAM" id="MobiDB-lite"/>
    </source>
</evidence>
<feature type="domain" description="Peripheral subunit-binding (PSBD)" evidence="10">
    <location>
        <begin position="296"/>
        <end position="333"/>
    </location>
</feature>
<dbReference type="GeneID" id="87952260"/>
<accession>A0ABZ1CNM2</accession>
<dbReference type="PANTHER" id="PTHR43178">
    <property type="entry name" value="DIHYDROLIPOAMIDE ACETYLTRANSFERASE COMPONENT OF PYRUVATE DEHYDROGENASE COMPLEX"/>
    <property type="match status" value="1"/>
</dbReference>
<keyword evidence="3 7" id="KW-0808">Transferase</keyword>
<evidence type="ECO:0000256" key="3">
    <source>
        <dbReference type="ARBA" id="ARBA00022679"/>
    </source>
</evidence>
<dbReference type="RefSeq" id="XP_062787966.1">
    <property type="nucleotide sequence ID" value="XM_062931915.1"/>
</dbReference>
<dbReference type="InterPro" id="IPR036625">
    <property type="entry name" value="E3-bd_dom_sf"/>
</dbReference>
<evidence type="ECO:0000256" key="7">
    <source>
        <dbReference type="RuleBase" id="RU003423"/>
    </source>
</evidence>
<evidence type="ECO:0000313" key="11">
    <source>
        <dbReference type="EMBL" id="WRT63226.1"/>
    </source>
</evidence>
<gene>
    <name evidence="11" type="ORF">IL334_000129</name>
</gene>
<feature type="region of interest" description="Disordered" evidence="8">
    <location>
        <begin position="218"/>
        <end position="244"/>
    </location>
</feature>
<evidence type="ECO:0000256" key="1">
    <source>
        <dbReference type="ARBA" id="ARBA00001938"/>
    </source>
</evidence>
<dbReference type="Proteomes" id="UP001329825">
    <property type="component" value="Chromosome 1"/>
</dbReference>
<proteinExistence type="inferred from homology"/>
<evidence type="ECO:0000259" key="9">
    <source>
        <dbReference type="PROSITE" id="PS50968"/>
    </source>
</evidence>
<feature type="compositionally biased region" description="Low complexity" evidence="8">
    <location>
        <begin position="334"/>
        <end position="348"/>
    </location>
</feature>
<evidence type="ECO:0000256" key="4">
    <source>
        <dbReference type="ARBA" id="ARBA00022823"/>
    </source>
</evidence>
<dbReference type="Gene3D" id="4.10.320.10">
    <property type="entry name" value="E3-binding domain"/>
    <property type="match status" value="1"/>
</dbReference>
<dbReference type="Gene3D" id="3.30.559.10">
    <property type="entry name" value="Chloramphenicol acetyltransferase-like domain"/>
    <property type="match status" value="1"/>
</dbReference>
<dbReference type="PROSITE" id="PS51826">
    <property type="entry name" value="PSBD"/>
    <property type="match status" value="1"/>
</dbReference>
<protein>
    <recommendedName>
        <fullName evidence="7">Dihydrolipoamide acetyltransferase component of pyruvate dehydrogenase complex</fullName>
        <ecNumber evidence="7">2.3.1.-</ecNumber>
    </recommendedName>
</protein>
<dbReference type="InterPro" id="IPR004167">
    <property type="entry name" value="PSBD"/>
</dbReference>
<dbReference type="PANTHER" id="PTHR43178:SF5">
    <property type="entry name" value="LIPOAMIDE ACYLTRANSFERASE COMPONENT OF BRANCHED-CHAIN ALPHA-KETO ACID DEHYDROGENASE COMPLEX, MITOCHONDRIAL"/>
    <property type="match status" value="1"/>
</dbReference>
<dbReference type="PROSITE" id="PS50968">
    <property type="entry name" value="BIOTINYL_LIPOYL"/>
    <property type="match status" value="1"/>
</dbReference>
<dbReference type="InterPro" id="IPR023213">
    <property type="entry name" value="CAT-like_dom_sf"/>
</dbReference>
<dbReference type="Pfam" id="PF00364">
    <property type="entry name" value="Biotin_lipoyl"/>
    <property type="match status" value="1"/>
</dbReference>
<feature type="compositionally biased region" description="Polar residues" evidence="8">
    <location>
        <begin position="163"/>
        <end position="177"/>
    </location>
</feature>
<dbReference type="Pfam" id="PF02817">
    <property type="entry name" value="E3_binding"/>
    <property type="match status" value="1"/>
</dbReference>
<sequence length="666" mass="74051">MIRPRLRYTTCFRPRTLSSCVTFTTCTPRHLPRKSHWLDQNAVQRHRVNEVSISKRSFQTTHLRSTVSPFKLHDIGEGITEVEIIRWYVEEGQEVVEFDPLCEVQSDKSVVELTSHANGLVRGLQYSAGETVKVGQTLCDIHTSEDGDGDSTDPLKIEEMVVSPQTDLDSSRSQSTREIAVEDKGIGINEPEQKALEENKVQHVDQAERLNEQLEKLQDQAFTSSSPSPTSREHRLAEEESNDPIQLQGEASILPSPPTSFAQTYEAVPPRKENIGNGIGIGIGIGNENEKKGIVRASPAIRTLASKLGVELNSVKGTGENGRITKDDVLAISQSQSQPQPHLQNSQSRLDRYRQVGSGHEHEHDQRDKDRDRDRDDIQPYTKVNLGRTRKAMWKGLSPQGSIPHFGYSHTIDLTFLLPYMKVNSSSSSSLSSNSKRNSYIASDIPQQLVRNPLDDNTSWIPSKHKNTLLSFFVKGLVLALEEHPIMRSRVKENQDDENERWLEVARDPIIGIAVSDPKYGLLTPSLPPLHPSTSLSTISSHLSALRNSPSKPTPPGNITVSSIGGLGEGLGAMPIIPPGGGIAICAIGRAAWRMEWDHQDGNKDCGKSVWELSEEQVVKGGMTARLKVNVGWSGDHRILEGAELIAFTETWKKYIEEPWRWINIS</sequence>
<dbReference type="SUPFAM" id="SSF52777">
    <property type="entry name" value="CoA-dependent acyltransferases"/>
    <property type="match status" value="1"/>
</dbReference>
<dbReference type="InterPro" id="IPR050743">
    <property type="entry name" value="2-oxoacid_DH_E2_comp"/>
</dbReference>
<dbReference type="Pfam" id="PF00198">
    <property type="entry name" value="2-oxoacid_dh"/>
    <property type="match status" value="1"/>
</dbReference>
<keyword evidence="6 7" id="KW-0012">Acyltransferase</keyword>
<reference evidence="11 12" key="1">
    <citation type="submission" date="2024-01" db="EMBL/GenBank/DDBJ databases">
        <title>Comparative genomics of Cryptococcus and Kwoniella reveals pathogenesis evolution and contrasting modes of karyotype evolution via chromosome fusion or intercentromeric recombination.</title>
        <authorList>
            <person name="Coelho M.A."/>
            <person name="David-Palma M."/>
            <person name="Shea T."/>
            <person name="Bowers K."/>
            <person name="McGinley-Smith S."/>
            <person name="Mohammad A.W."/>
            <person name="Gnirke A."/>
            <person name="Yurkov A.M."/>
            <person name="Nowrousian M."/>
            <person name="Sun S."/>
            <person name="Cuomo C.A."/>
            <person name="Heitman J."/>
        </authorList>
    </citation>
    <scope>NUCLEOTIDE SEQUENCE [LARGE SCALE GENOMIC DNA]</scope>
    <source>
        <strain evidence="11">CBS 11374</strain>
    </source>
</reference>
<dbReference type="EMBL" id="CP141881">
    <property type="protein sequence ID" value="WRT63226.1"/>
    <property type="molecule type" value="Genomic_DNA"/>
</dbReference>
<dbReference type="InterPro" id="IPR003016">
    <property type="entry name" value="2-oxoA_DH_lipoyl-BS"/>
</dbReference>
<feature type="region of interest" description="Disordered" evidence="8">
    <location>
        <begin position="163"/>
        <end position="194"/>
    </location>
</feature>
<evidence type="ECO:0000256" key="2">
    <source>
        <dbReference type="ARBA" id="ARBA00007317"/>
    </source>
</evidence>
<evidence type="ECO:0000259" key="10">
    <source>
        <dbReference type="PROSITE" id="PS51826"/>
    </source>
</evidence>
<feature type="domain" description="Lipoyl-binding" evidence="9">
    <location>
        <begin position="67"/>
        <end position="142"/>
    </location>
</feature>
<feature type="compositionally biased region" description="Basic and acidic residues" evidence="8">
    <location>
        <begin position="179"/>
        <end position="194"/>
    </location>
</feature>
<feature type="compositionally biased region" description="Basic and acidic residues" evidence="8">
    <location>
        <begin position="349"/>
        <end position="378"/>
    </location>
</feature>
<keyword evidence="5" id="KW-0809">Transit peptide</keyword>
<comment type="similarity">
    <text evidence="2 7">Belongs to the 2-oxoacid dehydrogenase family.</text>
</comment>
<dbReference type="PROSITE" id="PS00189">
    <property type="entry name" value="LIPOYL"/>
    <property type="match status" value="1"/>
</dbReference>
<dbReference type="CDD" id="cd06849">
    <property type="entry name" value="lipoyl_domain"/>
    <property type="match status" value="1"/>
</dbReference>
<evidence type="ECO:0000313" key="12">
    <source>
        <dbReference type="Proteomes" id="UP001329825"/>
    </source>
</evidence>
<name>A0ABZ1CNM2_9TREE</name>
<evidence type="ECO:0000256" key="5">
    <source>
        <dbReference type="ARBA" id="ARBA00022946"/>
    </source>
</evidence>
<organism evidence="11 12">
    <name type="scientific">Kwoniella shivajii</name>
    <dbReference type="NCBI Taxonomy" id="564305"/>
    <lineage>
        <taxon>Eukaryota</taxon>
        <taxon>Fungi</taxon>
        <taxon>Dikarya</taxon>
        <taxon>Basidiomycota</taxon>
        <taxon>Agaricomycotina</taxon>
        <taxon>Tremellomycetes</taxon>
        <taxon>Tremellales</taxon>
        <taxon>Cryptococcaceae</taxon>
        <taxon>Kwoniella</taxon>
    </lineage>
</organism>
<dbReference type="SUPFAM" id="SSF47005">
    <property type="entry name" value="Peripheral subunit-binding domain of 2-oxo acid dehydrogenase complex"/>
    <property type="match status" value="1"/>
</dbReference>
<keyword evidence="4 7" id="KW-0450">Lipoyl</keyword>
<evidence type="ECO:0000256" key="6">
    <source>
        <dbReference type="ARBA" id="ARBA00023315"/>
    </source>
</evidence>
<dbReference type="InterPro" id="IPR000089">
    <property type="entry name" value="Biotin_lipoyl"/>
</dbReference>
<keyword evidence="12" id="KW-1185">Reference proteome</keyword>
<comment type="cofactor">
    <cofactor evidence="1 7">
        <name>(R)-lipoate</name>
        <dbReference type="ChEBI" id="CHEBI:83088"/>
    </cofactor>
</comment>
<dbReference type="SUPFAM" id="SSF51230">
    <property type="entry name" value="Single hybrid motif"/>
    <property type="match status" value="1"/>
</dbReference>
<dbReference type="InterPro" id="IPR011053">
    <property type="entry name" value="Single_hybrid_motif"/>
</dbReference>
<dbReference type="InterPro" id="IPR001078">
    <property type="entry name" value="2-oxoacid_DH_actylTfrase"/>
</dbReference>